<proteinExistence type="predicted"/>
<dbReference type="EMBL" id="BGPR01003944">
    <property type="protein sequence ID" value="GBM94173.1"/>
    <property type="molecule type" value="Genomic_DNA"/>
</dbReference>
<evidence type="ECO:0000313" key="1">
    <source>
        <dbReference type="EMBL" id="GBM94173.1"/>
    </source>
</evidence>
<reference evidence="1 2" key="1">
    <citation type="journal article" date="2019" name="Sci. Rep.">
        <title>Orb-weaving spider Araneus ventricosus genome elucidates the spidroin gene catalogue.</title>
        <authorList>
            <person name="Kono N."/>
            <person name="Nakamura H."/>
            <person name="Ohtoshi R."/>
            <person name="Moran D.A.P."/>
            <person name="Shinohara A."/>
            <person name="Yoshida Y."/>
            <person name="Fujiwara M."/>
            <person name="Mori M."/>
            <person name="Tomita M."/>
            <person name="Arakawa K."/>
        </authorList>
    </citation>
    <scope>NUCLEOTIDE SEQUENCE [LARGE SCALE GENOMIC DNA]</scope>
</reference>
<name>A0A4Y2JUZ0_ARAVE</name>
<protein>
    <submittedName>
        <fullName evidence="1">Uncharacterized protein</fullName>
    </submittedName>
</protein>
<dbReference type="AlphaFoldDB" id="A0A4Y2JUZ0"/>
<gene>
    <name evidence="1" type="ORF">AVEN_153770_1</name>
</gene>
<sequence>MRNSRNACAKKRLFENLAVCQKPILARDFLFCVRLQRLHVNTLRAYLQVQLWSGFSKSPLDWGWKETKNGLFSVITYKEPAPPALLSMISCKWEEGCNFTCTCRKSVIKCSTICYYCKGQRRTNSPEDTNIIKNSVNEEAEIDIRME</sequence>
<keyword evidence="2" id="KW-1185">Reference proteome</keyword>
<comment type="caution">
    <text evidence="1">The sequence shown here is derived from an EMBL/GenBank/DDBJ whole genome shotgun (WGS) entry which is preliminary data.</text>
</comment>
<evidence type="ECO:0000313" key="2">
    <source>
        <dbReference type="Proteomes" id="UP000499080"/>
    </source>
</evidence>
<accession>A0A4Y2JUZ0</accession>
<dbReference type="Proteomes" id="UP000499080">
    <property type="component" value="Unassembled WGS sequence"/>
</dbReference>
<organism evidence="1 2">
    <name type="scientific">Araneus ventricosus</name>
    <name type="common">Orbweaver spider</name>
    <name type="synonym">Epeira ventricosa</name>
    <dbReference type="NCBI Taxonomy" id="182803"/>
    <lineage>
        <taxon>Eukaryota</taxon>
        <taxon>Metazoa</taxon>
        <taxon>Ecdysozoa</taxon>
        <taxon>Arthropoda</taxon>
        <taxon>Chelicerata</taxon>
        <taxon>Arachnida</taxon>
        <taxon>Araneae</taxon>
        <taxon>Araneomorphae</taxon>
        <taxon>Entelegynae</taxon>
        <taxon>Araneoidea</taxon>
        <taxon>Araneidae</taxon>
        <taxon>Araneus</taxon>
    </lineage>
</organism>